<evidence type="ECO:0000256" key="5">
    <source>
        <dbReference type="SAM" id="MobiDB-lite"/>
    </source>
</evidence>
<evidence type="ECO:0000256" key="4">
    <source>
        <dbReference type="HAMAP-Rule" id="MF_03122"/>
    </source>
</evidence>
<dbReference type="SMART" id="SM01397">
    <property type="entry name" value="Ribosomal_S3Ae"/>
    <property type="match status" value="1"/>
</dbReference>
<evidence type="ECO:0000256" key="3">
    <source>
        <dbReference type="ARBA" id="ARBA00023274"/>
    </source>
</evidence>
<accession>A0A7S3BUS7</accession>
<dbReference type="InterPro" id="IPR001593">
    <property type="entry name" value="Ribosomal_eS1"/>
</dbReference>
<dbReference type="AlphaFoldDB" id="A0A7S3BUS7"/>
<evidence type="ECO:0000313" key="6">
    <source>
        <dbReference type="EMBL" id="CAE0145694.1"/>
    </source>
</evidence>
<dbReference type="InterPro" id="IPR027500">
    <property type="entry name" value="Ribosomal_eS1_euk"/>
</dbReference>
<dbReference type="Pfam" id="PF01015">
    <property type="entry name" value="Ribosomal_S3Ae"/>
    <property type="match status" value="1"/>
</dbReference>
<feature type="region of interest" description="Disordered" evidence="5">
    <location>
        <begin position="1"/>
        <end position="20"/>
    </location>
</feature>
<evidence type="ECO:0000256" key="1">
    <source>
        <dbReference type="ARBA" id="ARBA00022490"/>
    </source>
</evidence>
<comment type="subcellular location">
    <subcellularLocation>
        <location evidence="4">Cytoplasm</location>
    </subcellularLocation>
</comment>
<gene>
    <name evidence="6" type="ORF">HERI1096_LOCUS35973</name>
</gene>
<dbReference type="EMBL" id="HBHX01064961">
    <property type="protein sequence ID" value="CAE0145694.1"/>
    <property type="molecule type" value="Transcribed_RNA"/>
</dbReference>
<dbReference type="PANTHER" id="PTHR11830">
    <property type="entry name" value="40S RIBOSOMAL PROTEIN S3A"/>
    <property type="match status" value="1"/>
</dbReference>
<sequence>MAVGKNKRLSKGKKGKGKKVVDPFTKKEWYDIKAPSNFSKRSCGKTPVTRTAGTKIASEQLKGRVFELNLADLNNDEDQSYRKFKLQCEEVQGHYCLTQFYGMDFTTDKLRSMVRKWQSLIEAFVDVKTLDGYVLRMFCIGFTKKRMNQLKKTCYANAAQQKMIRKKMRDIMVREASTVELAELVNKFIPEVIGKEIEKACQSVYPLQNTHIRKVKMLKKPKFDLTKLLEIHGDSGVGEDMGSKVKTAEEEGKGDSLGVGADKVAAELPIGA</sequence>
<comment type="similarity">
    <text evidence="4">Belongs to the eukaryotic ribosomal protein eS1 family.</text>
</comment>
<feature type="initiator methionine" description="Removed" evidence="4">
    <location>
        <position position="1"/>
    </location>
</feature>
<comment type="subunit">
    <text evidence="4">Component of the small ribosomal subunit. Mature ribosomes consist of a small (40S) and a large (60S) subunit. The 40S subunit contains about 33 different proteins and 1 molecule of RNA (18S). The 60S subunit contains about 49 different proteins and 3 molecules of RNA (25S, 5.8S and 5S).</text>
</comment>
<dbReference type="HAMAP" id="MF_03122">
    <property type="entry name" value="Ribosomal_eS1_euk"/>
    <property type="match status" value="1"/>
</dbReference>
<keyword evidence="1 4" id="KW-0963">Cytoplasm</keyword>
<evidence type="ECO:0000256" key="2">
    <source>
        <dbReference type="ARBA" id="ARBA00022980"/>
    </source>
</evidence>
<feature type="compositionally biased region" description="Basic residues" evidence="5">
    <location>
        <begin position="1"/>
        <end position="18"/>
    </location>
</feature>
<protein>
    <recommendedName>
        <fullName evidence="4">Small ribosomal subunit protein eS1</fullName>
    </recommendedName>
</protein>
<proteinExistence type="inferred from homology"/>
<keyword evidence="2 4" id="KW-0689">Ribosomal protein</keyword>
<keyword evidence="3 4" id="KW-0687">Ribonucleoprotein</keyword>
<feature type="compositionally biased region" description="Basic and acidic residues" evidence="5">
    <location>
        <begin position="241"/>
        <end position="254"/>
    </location>
</feature>
<dbReference type="GO" id="GO:0022627">
    <property type="term" value="C:cytosolic small ribosomal subunit"/>
    <property type="evidence" value="ECO:0007669"/>
    <property type="project" value="UniProtKB-UniRule"/>
</dbReference>
<dbReference type="GO" id="GO:0006412">
    <property type="term" value="P:translation"/>
    <property type="evidence" value="ECO:0007669"/>
    <property type="project" value="UniProtKB-UniRule"/>
</dbReference>
<organism evidence="6">
    <name type="scientific">Haptolina ericina</name>
    <dbReference type="NCBI Taxonomy" id="156174"/>
    <lineage>
        <taxon>Eukaryota</taxon>
        <taxon>Haptista</taxon>
        <taxon>Haptophyta</taxon>
        <taxon>Prymnesiophyceae</taxon>
        <taxon>Prymnesiales</taxon>
        <taxon>Prymnesiaceae</taxon>
        <taxon>Haptolina</taxon>
    </lineage>
</organism>
<reference evidence="6" key="1">
    <citation type="submission" date="2021-01" db="EMBL/GenBank/DDBJ databases">
        <authorList>
            <person name="Corre E."/>
            <person name="Pelletier E."/>
            <person name="Niang G."/>
            <person name="Scheremetjew M."/>
            <person name="Finn R."/>
            <person name="Kale V."/>
            <person name="Holt S."/>
            <person name="Cochrane G."/>
            <person name="Meng A."/>
            <person name="Brown T."/>
            <person name="Cohen L."/>
        </authorList>
    </citation>
    <scope>NUCLEOTIDE SEQUENCE</scope>
    <source>
        <strain evidence="6">CCMP281</strain>
    </source>
</reference>
<dbReference type="GO" id="GO:0003735">
    <property type="term" value="F:structural constituent of ribosome"/>
    <property type="evidence" value="ECO:0007669"/>
    <property type="project" value="UniProtKB-UniRule"/>
</dbReference>
<name>A0A7S3BUS7_9EUKA</name>
<feature type="region of interest" description="Disordered" evidence="5">
    <location>
        <begin position="240"/>
        <end position="260"/>
    </location>
</feature>